<reference evidence="3" key="1">
    <citation type="submission" date="2022-11" db="UniProtKB">
        <authorList>
            <consortium name="WormBaseParasite"/>
        </authorList>
    </citation>
    <scope>IDENTIFICATION</scope>
</reference>
<dbReference type="Proteomes" id="UP000887578">
    <property type="component" value="Unplaced"/>
</dbReference>
<keyword evidence="1" id="KW-0732">Signal</keyword>
<evidence type="ECO:0000313" key="3">
    <source>
        <dbReference type="WBParaSite" id="PDA_v2.g29460.t1"/>
    </source>
</evidence>
<organism evidence="2 3">
    <name type="scientific">Panagrolaimus davidi</name>
    <dbReference type="NCBI Taxonomy" id="227884"/>
    <lineage>
        <taxon>Eukaryota</taxon>
        <taxon>Metazoa</taxon>
        <taxon>Ecdysozoa</taxon>
        <taxon>Nematoda</taxon>
        <taxon>Chromadorea</taxon>
        <taxon>Rhabditida</taxon>
        <taxon>Tylenchina</taxon>
        <taxon>Panagrolaimomorpha</taxon>
        <taxon>Panagrolaimoidea</taxon>
        <taxon>Panagrolaimidae</taxon>
        <taxon>Panagrolaimus</taxon>
    </lineage>
</organism>
<feature type="chain" id="PRO_5036696445" evidence="1">
    <location>
        <begin position="24"/>
        <end position="274"/>
    </location>
</feature>
<dbReference type="WBParaSite" id="PDA_v2.g29460.t1">
    <property type="protein sequence ID" value="PDA_v2.g29460.t1"/>
    <property type="gene ID" value="PDA_v2.g29460"/>
</dbReference>
<protein>
    <submittedName>
        <fullName evidence="3">Uncharacterized protein</fullName>
    </submittedName>
</protein>
<feature type="signal peptide" evidence="1">
    <location>
        <begin position="1"/>
        <end position="23"/>
    </location>
</feature>
<sequence length="274" mass="30060">MKYGCSIPLLLFFGLLLPTFINADPKKCAVGGKCYWNGQTTFDLFPSLLKKKTCGDGICYAFKCMHSDGKIMYGSGCYEDFVSTCGYIQSSIMENAKGNNKFTYNDENVIAVSCSGESTHTSSCALYAFMRYAEKNINAAFGLLHNKTEERLKGCDYDNKLITPSKPLVQCIKGGYCVTGLTEGDPPIVYSNVTCYACAGFICNVNGKLMTGAGCLNDFERICTNISAAEMQKIKAGKNFYNYIDENNAVSSCAFDDDCHVGLFDFFVSIFVVV</sequence>
<proteinExistence type="predicted"/>
<name>A0A914QDT6_9BILA</name>
<dbReference type="AlphaFoldDB" id="A0A914QDT6"/>
<keyword evidence="2" id="KW-1185">Reference proteome</keyword>
<accession>A0A914QDT6</accession>
<evidence type="ECO:0000313" key="2">
    <source>
        <dbReference type="Proteomes" id="UP000887578"/>
    </source>
</evidence>
<evidence type="ECO:0000256" key="1">
    <source>
        <dbReference type="SAM" id="SignalP"/>
    </source>
</evidence>